<comment type="caution">
    <text evidence="1">The sequence shown here is derived from an EMBL/GenBank/DDBJ whole genome shotgun (WGS) entry which is preliminary data.</text>
</comment>
<protein>
    <submittedName>
        <fullName evidence="1">Transcription factor MYBS3</fullName>
    </submittedName>
</protein>
<accession>A0ACC0GKI3</accession>
<name>A0ACC0GKI3_9ERIC</name>
<evidence type="ECO:0000313" key="1">
    <source>
        <dbReference type="EMBL" id="KAI8001585.1"/>
    </source>
</evidence>
<keyword evidence="2" id="KW-1185">Reference proteome</keyword>
<dbReference type="EMBL" id="CM045765">
    <property type="protein sequence ID" value="KAI8001585.1"/>
    <property type="molecule type" value="Genomic_DNA"/>
</dbReference>
<reference evidence="1 2" key="1">
    <citation type="journal article" date="2022" name="Plant J.">
        <title>Chromosome-level genome of Camellia lanceoleosa provides a valuable resource for understanding genome evolution and self-incompatibility.</title>
        <authorList>
            <person name="Gong W."/>
            <person name="Xiao S."/>
            <person name="Wang L."/>
            <person name="Liao Z."/>
            <person name="Chang Y."/>
            <person name="Mo W."/>
            <person name="Hu G."/>
            <person name="Li W."/>
            <person name="Zhao G."/>
            <person name="Zhu H."/>
            <person name="Hu X."/>
            <person name="Ji K."/>
            <person name="Xiang X."/>
            <person name="Song Q."/>
            <person name="Yuan D."/>
            <person name="Jin S."/>
            <person name="Zhang L."/>
        </authorList>
    </citation>
    <scope>NUCLEOTIDE SEQUENCE [LARGE SCALE GENOMIC DNA]</scope>
    <source>
        <strain evidence="1">SQ_2022a</strain>
    </source>
</reference>
<evidence type="ECO:0000313" key="2">
    <source>
        <dbReference type="Proteomes" id="UP001060215"/>
    </source>
</evidence>
<proteinExistence type="predicted"/>
<gene>
    <name evidence="1" type="ORF">LOK49_LG09G00897</name>
</gene>
<organism evidence="1 2">
    <name type="scientific">Camellia lanceoleosa</name>
    <dbReference type="NCBI Taxonomy" id="1840588"/>
    <lineage>
        <taxon>Eukaryota</taxon>
        <taxon>Viridiplantae</taxon>
        <taxon>Streptophyta</taxon>
        <taxon>Embryophyta</taxon>
        <taxon>Tracheophyta</taxon>
        <taxon>Spermatophyta</taxon>
        <taxon>Magnoliopsida</taxon>
        <taxon>eudicotyledons</taxon>
        <taxon>Gunneridae</taxon>
        <taxon>Pentapetalae</taxon>
        <taxon>asterids</taxon>
        <taxon>Ericales</taxon>
        <taxon>Theaceae</taxon>
        <taxon>Camellia</taxon>
    </lineage>
</organism>
<dbReference type="Proteomes" id="UP001060215">
    <property type="component" value="Chromosome 8"/>
</dbReference>
<sequence>MQSVKTPMESHDFFMVNPQTETQTNNPLPNPPALDKECESMDSTNSNDGEQPILQNLDASQHCYPVMYPAYMTQILPFLVPFWLGGHSTEAAKIKETHKVLKPIAVRSKSPINVDKLVGNSKLSIGESLGDVAPFLGNLKT</sequence>